<dbReference type="SUPFAM" id="SSF46785">
    <property type="entry name" value="Winged helix' DNA-binding domain"/>
    <property type="match status" value="1"/>
</dbReference>
<comment type="caution">
    <text evidence="2">The sequence shown here is derived from an EMBL/GenBank/DDBJ whole genome shotgun (WGS) entry which is preliminary data.</text>
</comment>
<proteinExistence type="predicted"/>
<feature type="domain" description="DUF4143" evidence="1">
    <location>
        <begin position="31"/>
        <end position="178"/>
    </location>
</feature>
<evidence type="ECO:0000313" key="3">
    <source>
        <dbReference type="Proteomes" id="UP000077066"/>
    </source>
</evidence>
<accession>A0A165ZE00</accession>
<sequence>MKYGAMPSTLGFNDNEKIKIFRDLYNSIILKDVVQRNEIRDIDLLDRIVRFTMANIGQLFSAKNIVNYLKKDKVSISTKTIYNYLSYLEDACLINKVRREDLIGKKLLNYIEKFYVVDLGFRQIIYGKNTEDIGQTLENIVYNELIRKGYDITIGKLYEKEVDFVCKKNNKTIYIQVTYILADDNTIKREFEPLGKINDNYPKYVFSMDDFDRSRQGIKHVNIVDFLTGEMDI</sequence>
<evidence type="ECO:0000259" key="1">
    <source>
        <dbReference type="Pfam" id="PF13635"/>
    </source>
</evidence>
<name>A0A165ZE00_9EURY</name>
<dbReference type="AlphaFoldDB" id="A0A165ZE00"/>
<gene>
    <name evidence="2" type="ORF">MBFIL_17140</name>
</gene>
<evidence type="ECO:0000313" key="2">
    <source>
        <dbReference type="EMBL" id="KZX10596.1"/>
    </source>
</evidence>
<dbReference type="STRING" id="55758.MBFIL_17140"/>
<dbReference type="OrthoDB" id="371918at2157"/>
<keyword evidence="3" id="KW-1185">Reference proteome</keyword>
<reference evidence="2 3" key="1">
    <citation type="submission" date="2016-04" db="EMBL/GenBank/DDBJ databases">
        <title>Genome sequence of Methanobrevibacter filiformis DSM 11501.</title>
        <authorList>
            <person name="Poehlein A."/>
            <person name="Seedorf H."/>
            <person name="Daniel R."/>
        </authorList>
    </citation>
    <scope>NUCLEOTIDE SEQUENCE [LARGE SCALE GENOMIC DNA]</scope>
    <source>
        <strain evidence="2 3">DSM 11501</strain>
    </source>
</reference>
<dbReference type="InterPro" id="IPR025420">
    <property type="entry name" value="DUF4143"/>
</dbReference>
<protein>
    <recommendedName>
        <fullName evidence="1">DUF4143 domain-containing protein</fullName>
    </recommendedName>
</protein>
<dbReference type="InterPro" id="IPR036390">
    <property type="entry name" value="WH_DNA-bd_sf"/>
</dbReference>
<dbReference type="EMBL" id="LWMT01000271">
    <property type="protein sequence ID" value="KZX10596.1"/>
    <property type="molecule type" value="Genomic_DNA"/>
</dbReference>
<dbReference type="Proteomes" id="UP000077066">
    <property type="component" value="Unassembled WGS sequence"/>
</dbReference>
<dbReference type="Pfam" id="PF13635">
    <property type="entry name" value="DUF4143"/>
    <property type="match status" value="1"/>
</dbReference>
<dbReference type="InterPro" id="IPR036388">
    <property type="entry name" value="WH-like_DNA-bd_sf"/>
</dbReference>
<dbReference type="Gene3D" id="1.10.10.10">
    <property type="entry name" value="Winged helix-like DNA-binding domain superfamily/Winged helix DNA-binding domain"/>
    <property type="match status" value="1"/>
</dbReference>
<dbReference type="GO" id="GO:0003700">
    <property type="term" value="F:DNA-binding transcription factor activity"/>
    <property type="evidence" value="ECO:0007669"/>
    <property type="project" value="InterPro"/>
</dbReference>
<dbReference type="PATRIC" id="fig|55758.3.peg.1929"/>
<dbReference type="PANTHER" id="PTHR33295:SF20">
    <property type="entry name" value="ATPASE"/>
    <property type="match status" value="1"/>
</dbReference>
<organism evidence="2 3">
    <name type="scientific">Methanobrevibacter filiformis</name>
    <dbReference type="NCBI Taxonomy" id="55758"/>
    <lineage>
        <taxon>Archaea</taxon>
        <taxon>Methanobacteriati</taxon>
        <taxon>Methanobacteriota</taxon>
        <taxon>Methanomada group</taxon>
        <taxon>Methanobacteria</taxon>
        <taxon>Methanobacteriales</taxon>
        <taxon>Methanobacteriaceae</taxon>
        <taxon>Methanobrevibacter</taxon>
    </lineage>
</organism>
<dbReference type="PANTHER" id="PTHR33295">
    <property type="entry name" value="ATPASE"/>
    <property type="match status" value="1"/>
</dbReference>
<dbReference type="RefSeq" id="WP_066973654.1">
    <property type="nucleotide sequence ID" value="NZ_LWMT01000271.1"/>
</dbReference>